<keyword evidence="5" id="KW-1185">Reference proteome</keyword>
<evidence type="ECO:0000313" key="5">
    <source>
        <dbReference type="Proteomes" id="UP000799291"/>
    </source>
</evidence>
<evidence type="ECO:0000256" key="1">
    <source>
        <dbReference type="SAM" id="Coils"/>
    </source>
</evidence>
<keyword evidence="1" id="KW-0175">Coiled coil</keyword>
<dbReference type="Proteomes" id="UP000799291">
    <property type="component" value="Unassembled WGS sequence"/>
</dbReference>
<organism evidence="4 5">
    <name type="scientific">Lentithecium fluviatile CBS 122367</name>
    <dbReference type="NCBI Taxonomy" id="1168545"/>
    <lineage>
        <taxon>Eukaryota</taxon>
        <taxon>Fungi</taxon>
        <taxon>Dikarya</taxon>
        <taxon>Ascomycota</taxon>
        <taxon>Pezizomycotina</taxon>
        <taxon>Dothideomycetes</taxon>
        <taxon>Pleosporomycetidae</taxon>
        <taxon>Pleosporales</taxon>
        <taxon>Massarineae</taxon>
        <taxon>Lentitheciaceae</taxon>
        <taxon>Lentithecium</taxon>
    </lineage>
</organism>
<accession>A0A6G1IG00</accession>
<gene>
    <name evidence="4" type="ORF">K458DRAFT_447159</name>
</gene>
<feature type="coiled-coil region" evidence="1">
    <location>
        <begin position="55"/>
        <end position="82"/>
    </location>
</feature>
<dbReference type="OrthoDB" id="3045089at2759"/>
<dbReference type="PANTHER" id="PTHR38886:SF1">
    <property type="entry name" value="NACHT-NTPASE AND P-LOOP NTPASES N-TERMINAL DOMAIN-CONTAINING PROTEIN"/>
    <property type="match status" value="1"/>
</dbReference>
<evidence type="ECO:0000313" key="4">
    <source>
        <dbReference type="EMBL" id="KAF2677018.1"/>
    </source>
</evidence>
<dbReference type="Pfam" id="PF17111">
    <property type="entry name" value="PigL_N"/>
    <property type="match status" value="1"/>
</dbReference>
<feature type="domain" description="Ubiquitin-like" evidence="3">
    <location>
        <begin position="230"/>
        <end position="314"/>
    </location>
</feature>
<dbReference type="PANTHER" id="PTHR38886">
    <property type="entry name" value="SESA DOMAIN-CONTAINING PROTEIN"/>
    <property type="match status" value="1"/>
</dbReference>
<name>A0A6G1IG00_9PLEO</name>
<dbReference type="InterPro" id="IPR054464">
    <property type="entry name" value="ULD_fung"/>
</dbReference>
<evidence type="ECO:0000259" key="2">
    <source>
        <dbReference type="Pfam" id="PF17111"/>
    </source>
</evidence>
<reference evidence="4" key="1">
    <citation type="journal article" date="2020" name="Stud. Mycol.">
        <title>101 Dothideomycetes genomes: a test case for predicting lifestyles and emergence of pathogens.</title>
        <authorList>
            <person name="Haridas S."/>
            <person name="Albert R."/>
            <person name="Binder M."/>
            <person name="Bloem J."/>
            <person name="Labutti K."/>
            <person name="Salamov A."/>
            <person name="Andreopoulos B."/>
            <person name="Baker S."/>
            <person name="Barry K."/>
            <person name="Bills G."/>
            <person name="Bluhm B."/>
            <person name="Cannon C."/>
            <person name="Castanera R."/>
            <person name="Culley D."/>
            <person name="Daum C."/>
            <person name="Ezra D."/>
            <person name="Gonzalez J."/>
            <person name="Henrissat B."/>
            <person name="Kuo A."/>
            <person name="Liang C."/>
            <person name="Lipzen A."/>
            <person name="Lutzoni F."/>
            <person name="Magnuson J."/>
            <person name="Mondo S."/>
            <person name="Nolan M."/>
            <person name="Ohm R."/>
            <person name="Pangilinan J."/>
            <person name="Park H.-J."/>
            <person name="Ramirez L."/>
            <person name="Alfaro M."/>
            <person name="Sun H."/>
            <person name="Tritt A."/>
            <person name="Yoshinaga Y."/>
            <person name="Zwiers L.-H."/>
            <person name="Turgeon B."/>
            <person name="Goodwin S."/>
            <person name="Spatafora J."/>
            <person name="Crous P."/>
            <person name="Grigoriev I."/>
        </authorList>
    </citation>
    <scope>NUCLEOTIDE SEQUENCE</scope>
    <source>
        <strain evidence="4">CBS 122367</strain>
    </source>
</reference>
<feature type="domain" description="Azaphilone pigments biosynthesis cluster protein L N-terminal" evidence="2">
    <location>
        <begin position="22"/>
        <end position="193"/>
    </location>
</feature>
<sequence length="344" mass="38828">MPVGFGFSVGDFIATLNLVHDAIEAINDARGSSASYRALIRELYVLESALLRVKNLQLEDELEIEKRALEQTAAQCQRAIDEFFAKIQVYQPHLRGGGSGDGTRARMKDAWMKVKWAFCKEEDVDKFKADLRGHSTSIQLLLQTIEMKNASIRARKAENQRGTIAGQVQNASAALMSSVSSISSGIMRSLQQGKEQLAITTKIMQQNFQIFNMVRDIHKFFSGLPYQIQRDQPVYMIDAFGRWTPFHLEFIRSSDALLAVLRVNFEAAGVGTEKIDRRQIAFEDAATRREIDIAKNWESCFRPGQRVAMSVIFEDTSRGVTRLSTCPHCLTEQQGTSDSDIEWY</sequence>
<dbReference type="InterPro" id="IPR031348">
    <property type="entry name" value="PigL_N"/>
</dbReference>
<dbReference type="Pfam" id="PF22893">
    <property type="entry name" value="ULD_2"/>
    <property type="match status" value="1"/>
</dbReference>
<dbReference type="EMBL" id="MU005626">
    <property type="protein sequence ID" value="KAF2677018.1"/>
    <property type="molecule type" value="Genomic_DNA"/>
</dbReference>
<evidence type="ECO:0000259" key="3">
    <source>
        <dbReference type="Pfam" id="PF22893"/>
    </source>
</evidence>
<proteinExistence type="predicted"/>
<protein>
    <submittedName>
        <fullName evidence="4">Uncharacterized protein</fullName>
    </submittedName>
</protein>
<dbReference type="AlphaFoldDB" id="A0A6G1IG00"/>